<dbReference type="Gene3D" id="3.40.640.10">
    <property type="entry name" value="Type I PLP-dependent aspartate aminotransferase-like (Major domain)"/>
    <property type="match status" value="1"/>
</dbReference>
<feature type="modified residue" description="N6-(pyridoxal phosphate)lysine" evidence="8">
    <location>
        <position position="291"/>
    </location>
</feature>
<keyword evidence="5 8" id="KW-0648">Protein biosynthesis</keyword>
<feature type="domain" description="L-seryl-tRNA selenium transferase N-terminal" evidence="9">
    <location>
        <begin position="4"/>
        <end position="43"/>
    </location>
</feature>
<comment type="catalytic activity">
    <reaction evidence="8">
        <text>L-seryl-tRNA(Sec) + selenophosphate + H(+) = L-selenocysteinyl-tRNA(Sec) + phosphate</text>
        <dbReference type="Rhea" id="RHEA:22728"/>
        <dbReference type="Rhea" id="RHEA-COMP:9742"/>
        <dbReference type="Rhea" id="RHEA-COMP:9743"/>
        <dbReference type="ChEBI" id="CHEBI:15378"/>
        <dbReference type="ChEBI" id="CHEBI:16144"/>
        <dbReference type="ChEBI" id="CHEBI:43474"/>
        <dbReference type="ChEBI" id="CHEBI:78533"/>
        <dbReference type="ChEBI" id="CHEBI:78573"/>
        <dbReference type="EC" id="2.9.1.1"/>
    </reaction>
</comment>
<evidence type="ECO:0000256" key="4">
    <source>
        <dbReference type="ARBA" id="ARBA00022898"/>
    </source>
</evidence>
<comment type="cofactor">
    <cofactor evidence="1 8">
        <name>pyridoxal 5'-phosphate</name>
        <dbReference type="ChEBI" id="CHEBI:597326"/>
    </cofactor>
</comment>
<accession>A0ABS5SC95</accession>
<evidence type="ECO:0000256" key="8">
    <source>
        <dbReference type="HAMAP-Rule" id="MF_00423"/>
    </source>
</evidence>
<evidence type="ECO:0000313" key="10">
    <source>
        <dbReference type="EMBL" id="MBT0652139.1"/>
    </source>
</evidence>
<name>A0ABS5SC95_9BACT</name>
<dbReference type="EC" id="2.9.1.1" evidence="8"/>
<evidence type="ECO:0000256" key="6">
    <source>
        <dbReference type="ARBA" id="ARBA00023266"/>
    </source>
</evidence>
<evidence type="ECO:0000256" key="3">
    <source>
        <dbReference type="ARBA" id="ARBA00022679"/>
    </source>
</evidence>
<keyword evidence="4 8" id="KW-0663">Pyridoxal phosphate</keyword>
<dbReference type="SUPFAM" id="SSF53383">
    <property type="entry name" value="PLP-dependent transferases"/>
    <property type="match status" value="1"/>
</dbReference>
<dbReference type="PANTHER" id="PTHR32328:SF0">
    <property type="entry name" value="L-SERYL-TRNA(SEC) SELENIUM TRANSFERASE"/>
    <property type="match status" value="1"/>
</dbReference>
<protein>
    <recommendedName>
        <fullName evidence="8">L-seryl-tRNA(Sec) selenium transferase</fullName>
        <ecNumber evidence="8">2.9.1.1</ecNumber>
    </recommendedName>
    <alternativeName>
        <fullName evidence="8">Selenocysteine synthase</fullName>
        <shortName evidence="8">Sec synthase</shortName>
    </alternativeName>
    <alternativeName>
        <fullName evidence="8">Selenocysteinyl-tRNA(Sec) synthase</fullName>
    </alternativeName>
</protein>
<dbReference type="PANTHER" id="PTHR32328">
    <property type="entry name" value="L-SERYL-TRNA(SEC) SELENIUM TRANSFERASE"/>
    <property type="match status" value="1"/>
</dbReference>
<reference evidence="10 11" key="1">
    <citation type="submission" date="2021-05" db="EMBL/GenBank/DDBJ databases">
        <title>The draft genome of Geobacter luticola JCM 17780.</title>
        <authorList>
            <person name="Xu Z."/>
            <person name="Masuda Y."/>
            <person name="Itoh H."/>
            <person name="Senoo K."/>
        </authorList>
    </citation>
    <scope>NUCLEOTIDE SEQUENCE [LARGE SCALE GENOMIC DNA]</scope>
    <source>
        <strain evidence="10 11">JCM 17780</strain>
    </source>
</reference>
<dbReference type="Pfam" id="PF12390">
    <property type="entry name" value="Se-cys_synth_N"/>
    <property type="match status" value="1"/>
</dbReference>
<dbReference type="HAMAP" id="MF_00423">
    <property type="entry name" value="SelA"/>
    <property type="match status" value="1"/>
</dbReference>
<dbReference type="InterPro" id="IPR025862">
    <property type="entry name" value="SelA_trans_N_dom"/>
</dbReference>
<dbReference type="EMBL" id="JAHCVK010000001">
    <property type="protein sequence ID" value="MBT0652139.1"/>
    <property type="molecule type" value="Genomic_DNA"/>
</dbReference>
<dbReference type="InterPro" id="IPR004534">
    <property type="entry name" value="SelA_trans"/>
</dbReference>
<evidence type="ECO:0000256" key="1">
    <source>
        <dbReference type="ARBA" id="ARBA00001933"/>
    </source>
</evidence>
<evidence type="ECO:0000313" key="11">
    <source>
        <dbReference type="Proteomes" id="UP000756860"/>
    </source>
</evidence>
<evidence type="ECO:0000259" key="9">
    <source>
        <dbReference type="Pfam" id="PF12390"/>
    </source>
</evidence>
<comment type="subcellular location">
    <subcellularLocation>
        <location evidence="8">Cytoplasm</location>
    </subcellularLocation>
</comment>
<keyword evidence="3 8" id="KW-0808">Transferase</keyword>
<dbReference type="Pfam" id="PF03841">
    <property type="entry name" value="SelA"/>
    <property type="match status" value="1"/>
</dbReference>
<proteinExistence type="inferred from homology"/>
<comment type="function">
    <text evidence="8">Converts seryl-tRNA(Sec) to selenocysteinyl-tRNA(Sec) required for selenoprotein biosynthesis.</text>
</comment>
<evidence type="ECO:0000256" key="7">
    <source>
        <dbReference type="ARBA" id="ARBA00044507"/>
    </source>
</evidence>
<dbReference type="GO" id="GO:0004125">
    <property type="term" value="F:L-seryl-tRNA(Sec) selenium transferase activity"/>
    <property type="evidence" value="ECO:0007669"/>
    <property type="project" value="UniProtKB-EC"/>
</dbReference>
<dbReference type="InterPro" id="IPR018319">
    <property type="entry name" value="SelA-like"/>
</dbReference>
<organism evidence="10 11">
    <name type="scientific">Geomobilimonas luticola</name>
    <dbReference type="NCBI Taxonomy" id="1114878"/>
    <lineage>
        <taxon>Bacteria</taxon>
        <taxon>Pseudomonadati</taxon>
        <taxon>Thermodesulfobacteriota</taxon>
        <taxon>Desulfuromonadia</taxon>
        <taxon>Geobacterales</taxon>
        <taxon>Geobacteraceae</taxon>
        <taxon>Geomobilimonas</taxon>
    </lineage>
</organism>
<comment type="pathway">
    <text evidence="8">Aminoacyl-tRNA biosynthesis; selenocysteinyl-tRNA(Sec) biosynthesis; selenocysteinyl-tRNA(Sec) from L-seryl-tRNA(Sec) (bacterial route): step 1/1.</text>
</comment>
<dbReference type="InterPro" id="IPR015424">
    <property type="entry name" value="PyrdxlP-dep_Trfase"/>
</dbReference>
<keyword evidence="2 8" id="KW-0963">Cytoplasm</keyword>
<evidence type="ECO:0000256" key="2">
    <source>
        <dbReference type="ARBA" id="ARBA00022490"/>
    </source>
</evidence>
<dbReference type="NCBIfam" id="TIGR00474">
    <property type="entry name" value="selA"/>
    <property type="match status" value="1"/>
</dbReference>
<keyword evidence="11" id="KW-1185">Reference proteome</keyword>
<dbReference type="Gene3D" id="3.90.1150.180">
    <property type="match status" value="1"/>
</dbReference>
<comment type="similarity">
    <text evidence="7 8">Belongs to the SelA family.</text>
</comment>
<comment type="caution">
    <text evidence="10">The sequence shown here is derived from an EMBL/GenBank/DDBJ whole genome shotgun (WGS) entry which is preliminary data.</text>
</comment>
<dbReference type="Proteomes" id="UP000756860">
    <property type="component" value="Unassembled WGS sequence"/>
</dbReference>
<dbReference type="RefSeq" id="WP_214174099.1">
    <property type="nucleotide sequence ID" value="NZ_JAHCVK010000001.1"/>
</dbReference>
<sequence length="460" mass="48750">MSILKNIPKVDKVLEWPAVQTVLAAYPRSVVLKGVRTVLEALRREARGEASHVVPSEEIVAARIAAAVERITAPSLKRVVNGTGVVIHTNLGRSPLPEKVRAQLEKIAYGYSNLEFDLAEGARGSRYSHVEALLCELTGAEAALVVNNNAAAVMLALASMAAGREVVVSRGELVEIGGSFRIPDIMGQSGALLREVGTTNRTHAADYRAAVTAETALFLKVHASNFAMTGFTAEVTAPRLVELGRECGLPVMADVGSGNLVDLARLGVGSEPTIQEFVRAGVDVVTFSGDKLLGGPQAGVIVGKKACLDPMKKHPLLRAFRIDKLTLAALEGTLALYRDERQALTSIPTLRMLTAGPAELAEKGRRIVRLLRRNLSSRIEVAPVKGVSQVGGGALPGQELPTVLLSVRVAGLSPQELETRLRSGAVPVVGRIAKGEFLLDIRTILDTDVPLLVAALKALG</sequence>
<keyword evidence="6 8" id="KW-0711">Selenium</keyword>
<dbReference type="InterPro" id="IPR015421">
    <property type="entry name" value="PyrdxlP-dep_Trfase_major"/>
</dbReference>
<evidence type="ECO:0000256" key="5">
    <source>
        <dbReference type="ARBA" id="ARBA00022917"/>
    </source>
</evidence>
<gene>
    <name evidence="8 10" type="primary">selA</name>
    <name evidence="10" type="ORF">KI810_03665</name>
</gene>